<dbReference type="OrthoDB" id="40202at10239"/>
<reference evidence="2 3" key="1">
    <citation type="journal article" date="2017" name="PLoS Pathog.">
        <title>Studies on the Virome of the Entomopathogenic Fungus Beauveria bassiana Reveal Novel dsRNA Elements and Mild Hypervirulence.</title>
        <authorList>
            <person name="Kotta-Loizou I."/>
            <person name="Coutts R.H.A."/>
        </authorList>
    </citation>
    <scope>NUCLEOTIDE SEQUENCE [LARGE SCALE GENOMIC DNA]</scope>
</reference>
<dbReference type="Proteomes" id="UP000201770">
    <property type="component" value="Genome"/>
</dbReference>
<feature type="compositionally biased region" description="Basic and acidic residues" evidence="1">
    <location>
        <begin position="244"/>
        <end position="254"/>
    </location>
</feature>
<dbReference type="Pfam" id="PF25660">
    <property type="entry name" value="CcFV1_CP"/>
    <property type="match status" value="1"/>
</dbReference>
<feature type="compositionally biased region" description="Basic and acidic residues" evidence="1">
    <location>
        <begin position="276"/>
        <end position="287"/>
    </location>
</feature>
<organism evidence="2 3">
    <name type="scientific">Beauveria bassiana polymycovirus 1</name>
    <dbReference type="NCBI Taxonomy" id="1740646"/>
    <lineage>
        <taxon>Viruses</taxon>
        <taxon>Riboviria</taxon>
        <taxon>Riboviria incertae sedis</taxon>
        <taxon>Polymycoviridae</taxon>
        <taxon>Polymycovirus</taxon>
        <taxon>Polymycovirus beauveriae</taxon>
    </lineage>
</organism>
<feature type="region of interest" description="Disordered" evidence="1">
    <location>
        <begin position="235"/>
        <end position="306"/>
    </location>
</feature>
<evidence type="ECO:0000313" key="2">
    <source>
        <dbReference type="EMBL" id="CUS18598.1"/>
    </source>
</evidence>
<proteinExistence type="predicted"/>
<keyword evidence="3" id="KW-1185">Reference proteome</keyword>
<feature type="compositionally biased region" description="Polar residues" evidence="1">
    <location>
        <begin position="290"/>
        <end position="306"/>
    </location>
</feature>
<evidence type="ECO:0000313" key="3">
    <source>
        <dbReference type="Proteomes" id="UP000201770"/>
    </source>
</evidence>
<dbReference type="KEGG" id="vg:31653088"/>
<protein>
    <submittedName>
        <fullName evidence="2">Proline-Alanine-Serine rich protein</fullName>
    </submittedName>
</protein>
<gene>
    <name evidence="2" type="primary">ORF4</name>
</gene>
<dbReference type="RefSeq" id="YP_009352878.1">
    <property type="nucleotide sequence ID" value="NC_034259.1"/>
</dbReference>
<dbReference type="EMBL" id="LN896310">
    <property type="protein sequence ID" value="CUS18598.1"/>
    <property type="molecule type" value="Genomic_RNA"/>
</dbReference>
<dbReference type="InterPro" id="IPR058041">
    <property type="entry name" value="CcFV1_CP"/>
</dbReference>
<accession>A0A1V1IEU3</accession>
<sequence>MSDDVARIAPTLRGRDVTTLRGLSDADWKLAATIMSCGVAPQRIAKALREYSPGREYEVVPAGMGQGKRTILAYSFVRDQAQYAHTYGQSDAWAGEMRGLLEKDPDAAKKEIAAVVNARLSARGSSALAVVTDGQPRGSPGAAATGGASDVNYPPLQALMVRYSAQAGVFRFDAEDDGEPGPRRFIVRLGGPLVSGAQKKATAIMAARLARVVGRGHSAVAPYMGVRDSDGDFLWGQEIPDDAPDGRPAARRESVTTAPATKTSPRKSPPQPAAGDDAKGEVGELAEKLTSASLDAATGSSVGKTE</sequence>
<dbReference type="GeneID" id="31653088"/>
<evidence type="ECO:0000256" key="1">
    <source>
        <dbReference type="SAM" id="MobiDB-lite"/>
    </source>
</evidence>
<name>A0A1V1IEU3_9VIRU</name>